<keyword evidence="1" id="KW-0175">Coiled coil</keyword>
<organism evidence="3 4">
    <name type="scientific">Tilletia horrida</name>
    <dbReference type="NCBI Taxonomy" id="155126"/>
    <lineage>
        <taxon>Eukaryota</taxon>
        <taxon>Fungi</taxon>
        <taxon>Dikarya</taxon>
        <taxon>Basidiomycota</taxon>
        <taxon>Ustilaginomycotina</taxon>
        <taxon>Exobasidiomycetes</taxon>
        <taxon>Tilletiales</taxon>
        <taxon>Tilletiaceae</taxon>
        <taxon>Tilletia</taxon>
    </lineage>
</organism>
<dbReference type="EMBL" id="JAPDMZ010000097">
    <property type="protein sequence ID" value="KAK0550200.1"/>
    <property type="molecule type" value="Genomic_DNA"/>
</dbReference>
<sequence length="850" mass="95242">MASSKKVADHESEEEWEDDDEVEEDHHMDQEDQEAEQQDEEEEDDDDDDYENQDWGDEDEAISEQDNIVLGSEADTLLTQLRELAPTPGSYLDPVLTHLRSILNSARSLPTLQASIEKFAIFVSRLFFQVAKQEQQNPQHRIKPGSYAHLITAELISKLDVSRGGLVEYGATSKMQQRAQYKQVTRNITSVHRCFRMCAQVLKHFVGKHDDVDHRIALSSRFQHPIKDETIRRLIQDTMDHTEDISRVATNMPPPLETLQILYDAINGIQCYHGAEPRSFLVRGISFQTEQIAAAFRRDCEEKAVNLFDDFIRNGDATFDDPEVLSSLCDLGFLEVWANRPEAGAPYFLVIAADARHRLESDPADDHARITLARALCAVVVVEHQDEVFNIYDIATEAVQVIRPLFESKPDICHLVMASALFQVANIEDDDDDEHEARLPARLEAAQEAVQLYTLASEADPTDMALKASLARAHRALAIRLDDLEKYDECDASFDKAVALYRELAAYMPELHKNHLANCLALYAEKQDTEKEETARAAENMTKEANALLESLAADWPLSTSRHLFLGNLSLTNIFIDQDRLEAGIEPATKAIKYCKAFAQLTETNQDEFVALIYALRAHIWVGLEKWTEGLADSKESLRLYRALNRDNSMQSVTATGMSTVAWCEWMLGHDKRVVSLYEKALKMLGTVLKREGRSNDFEDEMVVIQARLSGAQLWSGLREQALETGSAAVQTARTCIAVAAAKTEAEGNKKEEEPKITQHTLGQALTFLAGAHFALDQFKEAAQASGEAVEVMEEAKSTPSRLKTGLLLHKRCLQALGRTEEAAAVQKKADELPLHGYADMIGRVKGSSE</sequence>
<accession>A0AAN6JTJ9</accession>
<dbReference type="InterPro" id="IPR011990">
    <property type="entry name" value="TPR-like_helical_dom_sf"/>
</dbReference>
<feature type="compositionally biased region" description="Acidic residues" evidence="2">
    <location>
        <begin position="11"/>
        <end position="23"/>
    </location>
</feature>
<proteinExistence type="predicted"/>
<dbReference type="Gene3D" id="1.25.40.10">
    <property type="entry name" value="Tetratricopeptide repeat domain"/>
    <property type="match status" value="1"/>
</dbReference>
<keyword evidence="4" id="KW-1185">Reference proteome</keyword>
<evidence type="ECO:0000313" key="3">
    <source>
        <dbReference type="EMBL" id="KAK0550200.1"/>
    </source>
</evidence>
<evidence type="ECO:0000256" key="2">
    <source>
        <dbReference type="SAM" id="MobiDB-lite"/>
    </source>
</evidence>
<comment type="caution">
    <text evidence="3">The sequence shown here is derived from an EMBL/GenBank/DDBJ whole genome shotgun (WGS) entry which is preliminary data.</text>
</comment>
<feature type="region of interest" description="Disordered" evidence="2">
    <location>
        <begin position="1"/>
        <end position="69"/>
    </location>
</feature>
<feature type="coiled-coil region" evidence="1">
    <location>
        <begin position="524"/>
        <end position="555"/>
    </location>
</feature>
<feature type="compositionally biased region" description="Acidic residues" evidence="2">
    <location>
        <begin position="31"/>
        <end position="63"/>
    </location>
</feature>
<dbReference type="SUPFAM" id="SSF48452">
    <property type="entry name" value="TPR-like"/>
    <property type="match status" value="2"/>
</dbReference>
<dbReference type="AlphaFoldDB" id="A0AAN6JTJ9"/>
<dbReference type="Proteomes" id="UP001176517">
    <property type="component" value="Unassembled WGS sequence"/>
</dbReference>
<evidence type="ECO:0008006" key="5">
    <source>
        <dbReference type="Google" id="ProtNLM"/>
    </source>
</evidence>
<evidence type="ECO:0000313" key="4">
    <source>
        <dbReference type="Proteomes" id="UP001176517"/>
    </source>
</evidence>
<evidence type="ECO:0000256" key="1">
    <source>
        <dbReference type="SAM" id="Coils"/>
    </source>
</evidence>
<name>A0AAN6JTJ9_9BASI</name>
<gene>
    <name evidence="3" type="ORF">OC846_003750</name>
</gene>
<protein>
    <recommendedName>
        <fullName evidence="5">TPR-like protein</fullName>
    </recommendedName>
</protein>
<reference evidence="3" key="1">
    <citation type="journal article" date="2023" name="PhytoFront">
        <title>Draft Genome Resources of Seven Strains of Tilletia horrida, Causal Agent of Kernel Smut of Rice.</title>
        <authorList>
            <person name="Khanal S."/>
            <person name="Antony Babu S."/>
            <person name="Zhou X.G."/>
        </authorList>
    </citation>
    <scope>NUCLEOTIDE SEQUENCE</scope>
    <source>
        <strain evidence="3">TX6</strain>
    </source>
</reference>
<feature type="compositionally biased region" description="Basic and acidic residues" evidence="2">
    <location>
        <begin position="1"/>
        <end position="10"/>
    </location>
</feature>